<evidence type="ECO:0000256" key="3">
    <source>
        <dbReference type="SAM" id="SignalP"/>
    </source>
</evidence>
<evidence type="ECO:0000256" key="1">
    <source>
        <dbReference type="ARBA" id="ARBA00004613"/>
    </source>
</evidence>
<proteinExistence type="predicted"/>
<feature type="non-terminal residue" evidence="4">
    <location>
        <position position="1"/>
    </location>
</feature>
<dbReference type="Pfam" id="PF02950">
    <property type="entry name" value="Conotoxin"/>
    <property type="match status" value="1"/>
</dbReference>
<evidence type="ECO:0000256" key="2">
    <source>
        <dbReference type="ARBA" id="ARBA00022525"/>
    </source>
</evidence>
<dbReference type="GO" id="GO:0008200">
    <property type="term" value="F:ion channel inhibitor activity"/>
    <property type="evidence" value="ECO:0007669"/>
    <property type="project" value="InterPro"/>
</dbReference>
<feature type="signal peptide" evidence="3">
    <location>
        <begin position="1"/>
        <end position="22"/>
    </location>
</feature>
<feature type="chain" id="PRO_5001649579" evidence="3">
    <location>
        <begin position="23"/>
        <end position="100"/>
    </location>
</feature>
<name>A0A068B2Q3_CONLE</name>
<dbReference type="AlphaFoldDB" id="A0A068B2Q3"/>
<organism evidence="4">
    <name type="scientific">Conus leopardus</name>
    <name type="common">Leopard cone</name>
    <dbReference type="NCBI Taxonomy" id="101306"/>
    <lineage>
        <taxon>Eukaryota</taxon>
        <taxon>Metazoa</taxon>
        <taxon>Spiralia</taxon>
        <taxon>Lophotrochozoa</taxon>
        <taxon>Mollusca</taxon>
        <taxon>Gastropoda</taxon>
        <taxon>Caenogastropoda</taxon>
        <taxon>Neogastropoda</taxon>
        <taxon>Conoidea</taxon>
        <taxon>Conidae</taxon>
        <taxon>Conus</taxon>
        <taxon>Lithoconus</taxon>
    </lineage>
</organism>
<protein>
    <submittedName>
        <fullName evidence="4">Conotoxin Lp15.1</fullName>
    </submittedName>
</protein>
<sequence precursor="true">MKLTCMVIVAVLFLADCQLTTSDGSRGTWKDRAVRSITKVSMLRWPCKGAGSPCGLVSECCGTCNVLRINVCEWLIRLLGFPTSVLCACSPAASLPMTGH</sequence>
<accession>A0A068B2Q3</accession>
<feature type="non-terminal residue" evidence="4">
    <location>
        <position position="100"/>
    </location>
</feature>
<keyword evidence="2" id="KW-0964">Secreted</keyword>
<dbReference type="GO" id="GO:0005576">
    <property type="term" value="C:extracellular region"/>
    <property type="evidence" value="ECO:0007669"/>
    <property type="project" value="UniProtKB-SubCell"/>
</dbReference>
<keyword evidence="3" id="KW-0732">Signal</keyword>
<dbReference type="EMBL" id="KF545652">
    <property type="protein sequence ID" value="AIC77161.1"/>
    <property type="molecule type" value="Genomic_DNA"/>
</dbReference>
<reference evidence="4" key="1">
    <citation type="submission" date="2013-08" db="EMBL/GenBank/DDBJ databases">
        <authorList>
            <person name="Zhang L.X."/>
            <person name="Liu Z.G."/>
            <person name="Dai Q.Y."/>
        </authorList>
    </citation>
    <scope>NUCLEOTIDE SEQUENCE</scope>
    <source>
        <tissue evidence="4">Venom gland</tissue>
    </source>
</reference>
<dbReference type="InterPro" id="IPR004214">
    <property type="entry name" value="Conotoxin"/>
</dbReference>
<comment type="subcellular location">
    <subcellularLocation>
        <location evidence="1">Secreted</location>
    </subcellularLocation>
</comment>
<evidence type="ECO:0000313" key="4">
    <source>
        <dbReference type="EMBL" id="AIC77161.1"/>
    </source>
</evidence>